<dbReference type="InterPro" id="IPR006148">
    <property type="entry name" value="Glc/Gal-6P_isomerase"/>
</dbReference>
<dbReference type="NCBIfam" id="TIGR01198">
    <property type="entry name" value="pgl"/>
    <property type="match status" value="1"/>
</dbReference>
<dbReference type="AlphaFoldDB" id="A0A423PPW9"/>
<comment type="pathway">
    <text evidence="3 7">Carbohydrate degradation; pentose phosphate pathway; D-ribulose 5-phosphate from D-glucose 6-phosphate (oxidative stage): step 2/3.</text>
</comment>
<sequence length="229" mass="24216">MADLHAFGRREDAAEALAEAVLHRLATGLSARGAATLVVPGGTSPAALFACLRCADLDWSRVTVVPSDERWVPVTDPESNERLLRETLCIDAAADARLLGLYRDTPTPRAALGEVAAALDALPIVVDAVVLGMGADGHTASLFPDARNIAACLETSAPCVAPQRPPGETPRLSLSLARLRATKSLSLLCFGEDKRAAYTRAAEPGPSTQYPVRGVIHQSRVPLSVYWAD</sequence>
<comment type="similarity">
    <text evidence="4 7">Belongs to the glucosamine/galactosamine-6-phosphate isomerase family. 6-phosphogluconolactonase subfamily.</text>
</comment>
<dbReference type="InterPro" id="IPR039104">
    <property type="entry name" value="6PGL"/>
</dbReference>
<dbReference type="EC" id="3.1.1.31" evidence="5 7"/>
<comment type="function">
    <text evidence="2 7">Hydrolysis of 6-phosphogluconolactone to 6-phosphogluconate.</text>
</comment>
<keyword evidence="10" id="KW-1185">Reference proteome</keyword>
<evidence type="ECO:0000256" key="3">
    <source>
        <dbReference type="ARBA" id="ARBA00004961"/>
    </source>
</evidence>
<dbReference type="EMBL" id="AYKH01000012">
    <property type="protein sequence ID" value="ROO27640.1"/>
    <property type="molecule type" value="Genomic_DNA"/>
</dbReference>
<evidence type="ECO:0000313" key="9">
    <source>
        <dbReference type="EMBL" id="ROO27640.1"/>
    </source>
</evidence>
<dbReference type="PANTHER" id="PTHR11054:SF0">
    <property type="entry name" value="6-PHOSPHOGLUCONOLACTONASE"/>
    <property type="match status" value="1"/>
</dbReference>
<dbReference type="GO" id="GO:0017057">
    <property type="term" value="F:6-phosphogluconolactonase activity"/>
    <property type="evidence" value="ECO:0007669"/>
    <property type="project" value="UniProtKB-UniRule"/>
</dbReference>
<comment type="caution">
    <text evidence="9">The sequence shown here is derived from an EMBL/GenBank/DDBJ whole genome shotgun (WGS) entry which is preliminary data.</text>
</comment>
<protein>
    <recommendedName>
        <fullName evidence="6 7">6-phosphogluconolactonase</fullName>
        <shortName evidence="7">6PGL</shortName>
        <ecNumber evidence="5 7">3.1.1.31</ecNumber>
    </recommendedName>
</protein>
<comment type="catalytic activity">
    <reaction evidence="1 7">
        <text>6-phospho-D-glucono-1,5-lactone + H2O = 6-phospho-D-gluconate + H(+)</text>
        <dbReference type="Rhea" id="RHEA:12556"/>
        <dbReference type="ChEBI" id="CHEBI:15377"/>
        <dbReference type="ChEBI" id="CHEBI:15378"/>
        <dbReference type="ChEBI" id="CHEBI:57955"/>
        <dbReference type="ChEBI" id="CHEBI:58759"/>
        <dbReference type="EC" id="3.1.1.31"/>
    </reaction>
</comment>
<dbReference type="CDD" id="cd01400">
    <property type="entry name" value="6PGL"/>
    <property type="match status" value="1"/>
</dbReference>
<evidence type="ECO:0000256" key="7">
    <source>
        <dbReference type="RuleBase" id="RU365095"/>
    </source>
</evidence>
<evidence type="ECO:0000313" key="10">
    <source>
        <dbReference type="Proteomes" id="UP000283993"/>
    </source>
</evidence>
<dbReference type="InterPro" id="IPR005900">
    <property type="entry name" value="6-phosphogluconolactonase_DevB"/>
</dbReference>
<evidence type="ECO:0000256" key="5">
    <source>
        <dbReference type="ARBA" id="ARBA00013198"/>
    </source>
</evidence>
<name>A0A423PPW9_9GAMM</name>
<dbReference type="InterPro" id="IPR037171">
    <property type="entry name" value="NagB/RpiA_transferase-like"/>
</dbReference>
<organism evidence="9 10">
    <name type="scientific">Salinisphaera orenii MK-B5</name>
    <dbReference type="NCBI Taxonomy" id="856730"/>
    <lineage>
        <taxon>Bacteria</taxon>
        <taxon>Pseudomonadati</taxon>
        <taxon>Pseudomonadota</taxon>
        <taxon>Gammaproteobacteria</taxon>
        <taxon>Salinisphaerales</taxon>
        <taxon>Salinisphaeraceae</taxon>
        <taxon>Salinisphaera</taxon>
    </lineage>
</organism>
<dbReference type="SUPFAM" id="SSF100950">
    <property type="entry name" value="NagB/RpiA/CoA transferase-like"/>
    <property type="match status" value="1"/>
</dbReference>
<dbReference type="UniPathway" id="UPA00115">
    <property type="reaction ID" value="UER00409"/>
</dbReference>
<proteinExistence type="inferred from homology"/>
<accession>A0A423PPW9</accession>
<dbReference type="RefSeq" id="WP_123630842.1">
    <property type="nucleotide sequence ID" value="NZ_AYKH01000012.1"/>
</dbReference>
<dbReference type="GO" id="GO:0006098">
    <property type="term" value="P:pentose-phosphate shunt"/>
    <property type="evidence" value="ECO:0007669"/>
    <property type="project" value="UniProtKB-UniPathway"/>
</dbReference>
<reference evidence="9 10" key="1">
    <citation type="submission" date="2013-10" db="EMBL/GenBank/DDBJ databases">
        <title>Salinisphaera orenii MK-B5 Genome Sequencing.</title>
        <authorList>
            <person name="Lai Q."/>
            <person name="Li C."/>
            <person name="Shao Z."/>
        </authorList>
    </citation>
    <scope>NUCLEOTIDE SEQUENCE [LARGE SCALE GENOMIC DNA]</scope>
    <source>
        <strain evidence="9 10">MK-B5</strain>
    </source>
</reference>
<dbReference type="PANTHER" id="PTHR11054">
    <property type="entry name" value="6-PHOSPHOGLUCONOLACTONASE"/>
    <property type="match status" value="1"/>
</dbReference>
<evidence type="ECO:0000256" key="2">
    <source>
        <dbReference type="ARBA" id="ARBA00002681"/>
    </source>
</evidence>
<dbReference type="Proteomes" id="UP000283993">
    <property type="component" value="Unassembled WGS sequence"/>
</dbReference>
<gene>
    <name evidence="7" type="primary">pgl</name>
    <name evidence="9" type="ORF">SAOR_07255</name>
</gene>
<evidence type="ECO:0000256" key="6">
    <source>
        <dbReference type="ARBA" id="ARBA00020337"/>
    </source>
</evidence>
<dbReference type="GO" id="GO:0005975">
    <property type="term" value="P:carbohydrate metabolic process"/>
    <property type="evidence" value="ECO:0007669"/>
    <property type="project" value="UniProtKB-UniRule"/>
</dbReference>
<evidence type="ECO:0000259" key="8">
    <source>
        <dbReference type="Pfam" id="PF01182"/>
    </source>
</evidence>
<keyword evidence="7" id="KW-0378">Hydrolase</keyword>
<feature type="domain" description="Glucosamine/galactosamine-6-phosphate isomerase" evidence="8">
    <location>
        <begin position="10"/>
        <end position="218"/>
    </location>
</feature>
<evidence type="ECO:0000256" key="1">
    <source>
        <dbReference type="ARBA" id="ARBA00000832"/>
    </source>
</evidence>
<dbReference type="Gene3D" id="3.40.50.1360">
    <property type="match status" value="1"/>
</dbReference>
<evidence type="ECO:0000256" key="4">
    <source>
        <dbReference type="ARBA" id="ARBA00010662"/>
    </source>
</evidence>
<dbReference type="Pfam" id="PF01182">
    <property type="entry name" value="Glucosamine_iso"/>
    <property type="match status" value="1"/>
</dbReference>